<sequence>MPLSSSEAKNSSFFTAVVNLQLDVTLMQEIGVNWSAVHRQDQWYERVKDQLEPQQTKSFMSFNRHDLTNTKHQWGGTGILSHGKLSHYSMGAGSDKAQLGRWTWARYRGKDNIVLRCVSIYQPCENKSEATSVWSQHRRYLQEHNDDRDPRTAFIEDLDAELTAWIAMGDQIVVAGDVNESVFHHSITNLFSRHNLRHLIFDKYDATNAPTTYLRTQSNRIVDGMWGTPNIHIQQGGYLEPGDFPGNHSLLWIDISYRTALGHLPPDPTSPQARRLQLHDSRTTKKYLDKYESLVEQKHNLRLRQFSLEASTTYGYQLSPCQQQEAEAIDFLKTKSMLLAEKKCRKLKMGRVGFSEATEQPKKRIAFWEIAIRRRKGLTVSVSQWNRKKREAQINEPTAPLSLDTMIHNLQLAKKAYRKAKKHHKEHRIRFLDQLNPKDRQRLKRKEAQRELARAAKRITGKAASKSVTRVEHNGQECTTRAEIEAILAQVNESKYRSSEDTPFLQPPLLSAFGTQGNLPASNQVLAGTYLPPVGTDVYTALLLQHLRRPEVSDSSRPHFQPRTRISTDHHIRGWRKAKEKTAAGLSRLHFGMFKAHIQRRRLAEIDASMRSVAFSTGYSYSRWRKGLDVQLLKRKRDFRATKLRTIGILEADFNMNNKVLSVCQPHHTAVHYRLESSHLKVFYKGMELVQLDGLLSAPR</sequence>
<dbReference type="InterPro" id="IPR036691">
    <property type="entry name" value="Endo/exonu/phosph_ase_sf"/>
</dbReference>
<dbReference type="Gene3D" id="3.60.10.10">
    <property type="entry name" value="Endonuclease/exonuclease/phosphatase"/>
    <property type="match status" value="1"/>
</dbReference>
<evidence type="ECO:0000313" key="2">
    <source>
        <dbReference type="EMBL" id="CAB9522814.1"/>
    </source>
</evidence>
<feature type="domain" description="Endonuclease/exonuclease/phosphatase" evidence="1">
    <location>
        <begin position="18"/>
        <end position="217"/>
    </location>
</feature>
<dbReference type="Pfam" id="PF03372">
    <property type="entry name" value="Exo_endo_phos"/>
    <property type="match status" value="1"/>
</dbReference>
<evidence type="ECO:0000313" key="3">
    <source>
        <dbReference type="Proteomes" id="UP001153069"/>
    </source>
</evidence>
<dbReference type="GO" id="GO:0003824">
    <property type="term" value="F:catalytic activity"/>
    <property type="evidence" value="ECO:0007669"/>
    <property type="project" value="InterPro"/>
</dbReference>
<accession>A0A9N8EPI8</accession>
<gene>
    <name evidence="2" type="ORF">SEMRO_1344_G264700.1</name>
</gene>
<organism evidence="2 3">
    <name type="scientific">Seminavis robusta</name>
    <dbReference type="NCBI Taxonomy" id="568900"/>
    <lineage>
        <taxon>Eukaryota</taxon>
        <taxon>Sar</taxon>
        <taxon>Stramenopiles</taxon>
        <taxon>Ochrophyta</taxon>
        <taxon>Bacillariophyta</taxon>
        <taxon>Bacillariophyceae</taxon>
        <taxon>Bacillariophycidae</taxon>
        <taxon>Naviculales</taxon>
        <taxon>Naviculaceae</taxon>
        <taxon>Seminavis</taxon>
    </lineage>
</organism>
<dbReference type="AlphaFoldDB" id="A0A9N8EPI8"/>
<dbReference type="SUPFAM" id="SSF56219">
    <property type="entry name" value="DNase I-like"/>
    <property type="match status" value="1"/>
</dbReference>
<dbReference type="EMBL" id="CAICTM010001342">
    <property type="protein sequence ID" value="CAB9522814.1"/>
    <property type="molecule type" value="Genomic_DNA"/>
</dbReference>
<dbReference type="Proteomes" id="UP001153069">
    <property type="component" value="Unassembled WGS sequence"/>
</dbReference>
<reference evidence="2" key="1">
    <citation type="submission" date="2020-06" db="EMBL/GenBank/DDBJ databases">
        <authorList>
            <consortium name="Plant Systems Biology data submission"/>
        </authorList>
    </citation>
    <scope>NUCLEOTIDE SEQUENCE</scope>
    <source>
        <strain evidence="2">D6</strain>
    </source>
</reference>
<protein>
    <recommendedName>
        <fullName evidence="1">Endonuclease/exonuclease/phosphatase domain-containing protein</fullName>
    </recommendedName>
</protein>
<name>A0A9N8EPI8_9STRA</name>
<dbReference type="InterPro" id="IPR005135">
    <property type="entry name" value="Endo/exonuclease/phosphatase"/>
</dbReference>
<evidence type="ECO:0000259" key="1">
    <source>
        <dbReference type="Pfam" id="PF03372"/>
    </source>
</evidence>
<proteinExistence type="predicted"/>
<comment type="caution">
    <text evidence="2">The sequence shown here is derived from an EMBL/GenBank/DDBJ whole genome shotgun (WGS) entry which is preliminary data.</text>
</comment>
<keyword evidence="3" id="KW-1185">Reference proteome</keyword>